<gene>
    <name evidence="12" type="ORF">PDIGIT_LOCUS3141</name>
</gene>
<comment type="caution">
    <text evidence="12">The sequence shown here is derived from an EMBL/GenBank/DDBJ whole genome shotgun (WGS) entry which is preliminary data.</text>
</comment>
<evidence type="ECO:0000256" key="3">
    <source>
        <dbReference type="ARBA" id="ARBA00022618"/>
    </source>
</evidence>
<feature type="coiled-coil region" evidence="9">
    <location>
        <begin position="195"/>
        <end position="327"/>
    </location>
</feature>
<dbReference type="GO" id="GO:0051301">
    <property type="term" value="P:cell division"/>
    <property type="evidence" value="ECO:0007669"/>
    <property type="project" value="UniProtKB-KW"/>
</dbReference>
<dbReference type="Gene3D" id="3.30.70.1620">
    <property type="match status" value="1"/>
</dbReference>
<dbReference type="Gene3D" id="1.20.1060.20">
    <property type="match status" value="1"/>
</dbReference>
<dbReference type="GO" id="GO:0016887">
    <property type="term" value="F:ATP hydrolysis activity"/>
    <property type="evidence" value="ECO:0007669"/>
    <property type="project" value="InterPro"/>
</dbReference>
<dbReference type="InterPro" id="IPR041741">
    <property type="entry name" value="SMC3_ABC_euk"/>
</dbReference>
<dbReference type="Pfam" id="PF06470">
    <property type="entry name" value="SMC_hinge"/>
    <property type="match status" value="1"/>
</dbReference>
<feature type="compositionally biased region" description="Basic and acidic residues" evidence="10">
    <location>
        <begin position="1058"/>
        <end position="1067"/>
    </location>
</feature>
<comment type="similarity">
    <text evidence="2">Belongs to the SMC family. SMC3 subfamily.</text>
</comment>
<dbReference type="GO" id="GO:0007059">
    <property type="term" value="P:chromosome segregation"/>
    <property type="evidence" value="ECO:0007669"/>
    <property type="project" value="UniProtKB-ARBA"/>
</dbReference>
<keyword evidence="6 8" id="KW-0539">Nucleus</keyword>
<keyword evidence="3" id="KW-0132">Cell division</keyword>
<evidence type="ECO:0000256" key="8">
    <source>
        <dbReference type="PIRNR" id="PIRNR005719"/>
    </source>
</evidence>
<dbReference type="FunFam" id="3.40.50.300:FF:000370">
    <property type="entry name" value="Structural maintenance of chromosomes 3"/>
    <property type="match status" value="1"/>
</dbReference>
<sequence length="1221" mass="139152">MGYIKQITIQGFKSYKDQTKIEPFSPKTNIVVGRNGAGKSNFFAAVRFVLGDDYENLGREERQALLHEGSGSAVMSAYVEVVFDNTDGRFQNNNKSEFVLRRTIGAKKDEYSMDRKSTTKREVFDMLEAAGLSRSNPFYIVPQGRVTAITNMKDEERLNLLKEISGSNVYEKRRTDSLKLMTETENRCTRIDDLVSDINLRLKELEGEKKELEAWNKSDRERRALLYTMNARQEAELQEKIENIDAYRHNGVADVDGHNSQFRQTEEEIAEIDTEIGDLKGELDMLIADRSQLEGERNDATRHKAAIELQLNDLSDEQSAVQQAQRQRDTQIKKLQKEISNREKELKSLVPQYTEKRAEEMEVRSQLAEAAGQQKRLEDKQGRTAMYTNKRQRDDALRARIAEISVDLATRKSIQMQTTEDTAGVREEIATLETDIERLEQNLDNEGDNSINLAEQLQKAKDNQDAVRDRQNELFRQERRMHSEVDTAERKLQNAEREFSHLLDHATSRGLETLRRLQKHHNLSGVHGTVAELLEVNDMYKIAAEVAAGPSLFHVIVDNDNTAEKVINLLNKEKGGRLTCIPLNRAKARQGNVPHTADAQPLLPKLKFAAQYTKAFSQVFGNVVVCPELSICQSFVRSHDVIALTPDGDRAQKKGGYHGGYFDPRNSKLDAYHRVFELRSHVEELREKQDGVKHDMDACRQELNEAASEVRRAEYRKNHAEDSYAPMRHELRTKQNELRRKKALLEEMERTLADLASAVNVLGSQQSDLEDEIASDFKKALTRDEEELLQSLSGTIRDLRKQFATLSEERSELEMRKSDMEVEIRENLQPSLDRLLEQQAGPGGGGSQSTRLKEAQRQLNNIDKTVADFDRRLEELEARREEVNTRLIQLEEARTEKETSNRNLARSIERHKKGMEKSLQKRAQYRDELAAIQRDIRELGTLPDEAYQKYTRWSNDKLVTELDKANKALKKYSHVNKKAFQQYEDFTKRRAALTSRRDDLSESRNHIETLIEVLDQRKDEAIARTFKQVAKYFKEVFVQLVPAGTGRLIIQRRSDREAARGAAHDSDSDADGPATAAAARGKTSVENYTGVGIAVSFNSKHDEQQRIQQLSGGQKALCALALVFAIQQCDPAPFYLFDEIDANLDAQYRSAVAEMLRKLSGKGGEGGEGGGQFICTTFRPEMVHVADKCYAVSYGEMNSKISVYSKERALEFVEESQRVAR</sequence>
<evidence type="ECO:0000256" key="7">
    <source>
        <dbReference type="ARBA" id="ARBA00023306"/>
    </source>
</evidence>
<dbReference type="Gene3D" id="1.10.287.1490">
    <property type="match status" value="1"/>
</dbReference>
<name>A0A9W4U6C5_9PLEO</name>
<feature type="domain" description="SMC hinge" evidence="11">
    <location>
        <begin position="524"/>
        <end position="636"/>
    </location>
</feature>
<dbReference type="SUPFAM" id="SSF75553">
    <property type="entry name" value="Smc hinge domain"/>
    <property type="match status" value="1"/>
</dbReference>
<dbReference type="FunFam" id="3.40.50.300:FF:000424">
    <property type="entry name" value="Structural maintenance of chromosomes 3"/>
    <property type="match status" value="1"/>
</dbReference>
<dbReference type="AlphaFoldDB" id="A0A9W4U6C5"/>
<evidence type="ECO:0000256" key="5">
    <source>
        <dbReference type="ARBA" id="ARBA00023054"/>
    </source>
</evidence>
<evidence type="ECO:0000256" key="6">
    <source>
        <dbReference type="ARBA" id="ARBA00023242"/>
    </source>
</evidence>
<dbReference type="EMBL" id="CAOQHR010000002">
    <property type="protein sequence ID" value="CAI6309035.1"/>
    <property type="molecule type" value="Genomic_DNA"/>
</dbReference>
<feature type="coiled-coil region" evidence="9">
    <location>
        <begin position="682"/>
        <end position="765"/>
    </location>
</feature>
<feature type="coiled-coil region" evidence="9">
    <location>
        <begin position="422"/>
        <end position="505"/>
    </location>
</feature>
<reference evidence="12" key="1">
    <citation type="submission" date="2023-01" db="EMBL/GenBank/DDBJ databases">
        <authorList>
            <person name="Van Ghelder C."/>
            <person name="Rancurel C."/>
        </authorList>
    </citation>
    <scope>NUCLEOTIDE SEQUENCE</scope>
    <source>
        <strain evidence="12">CNCM I-4278</strain>
    </source>
</reference>
<dbReference type="Gene3D" id="3.40.50.300">
    <property type="entry name" value="P-loop containing nucleotide triphosphate hydrolases"/>
    <property type="match status" value="2"/>
</dbReference>
<keyword evidence="7" id="KW-0131">Cell cycle</keyword>
<dbReference type="Proteomes" id="UP001152607">
    <property type="component" value="Unassembled WGS sequence"/>
</dbReference>
<evidence type="ECO:0000256" key="9">
    <source>
        <dbReference type="SAM" id="Coils"/>
    </source>
</evidence>
<dbReference type="SMART" id="SM00968">
    <property type="entry name" value="SMC_hinge"/>
    <property type="match status" value="1"/>
</dbReference>
<dbReference type="CDD" id="cd03272">
    <property type="entry name" value="ABC_SMC3_euk"/>
    <property type="match status" value="1"/>
</dbReference>
<feature type="coiled-coil region" evidence="9">
    <location>
        <begin position="789"/>
        <end position="823"/>
    </location>
</feature>
<dbReference type="PANTHER" id="PTHR43977">
    <property type="entry name" value="STRUCTURAL MAINTENANCE OF CHROMOSOMES PROTEIN 3"/>
    <property type="match status" value="1"/>
</dbReference>
<proteinExistence type="inferred from homology"/>
<organism evidence="12 13">
    <name type="scientific">Periconia digitata</name>
    <dbReference type="NCBI Taxonomy" id="1303443"/>
    <lineage>
        <taxon>Eukaryota</taxon>
        <taxon>Fungi</taxon>
        <taxon>Dikarya</taxon>
        <taxon>Ascomycota</taxon>
        <taxon>Pezizomycotina</taxon>
        <taxon>Dothideomycetes</taxon>
        <taxon>Pleosporomycetidae</taxon>
        <taxon>Pleosporales</taxon>
        <taxon>Massarineae</taxon>
        <taxon>Periconiaceae</taxon>
        <taxon>Periconia</taxon>
    </lineage>
</organism>
<dbReference type="InterPro" id="IPR010935">
    <property type="entry name" value="SMC_hinge"/>
</dbReference>
<keyword evidence="4" id="KW-0498">Mitosis</keyword>
<dbReference type="PIRSF" id="PIRSF005719">
    <property type="entry name" value="SMC"/>
    <property type="match status" value="1"/>
</dbReference>
<keyword evidence="5 9" id="KW-0175">Coiled coil</keyword>
<dbReference type="GO" id="GO:0005694">
    <property type="term" value="C:chromosome"/>
    <property type="evidence" value="ECO:0007669"/>
    <property type="project" value="InterPro"/>
</dbReference>
<dbReference type="GO" id="GO:0005634">
    <property type="term" value="C:nucleus"/>
    <property type="evidence" value="ECO:0007669"/>
    <property type="project" value="UniProtKB-SubCell"/>
</dbReference>
<dbReference type="InterPro" id="IPR036277">
    <property type="entry name" value="SMC_hinge_sf"/>
</dbReference>
<accession>A0A9W4U6C5</accession>
<dbReference type="GO" id="GO:0051276">
    <property type="term" value="P:chromosome organization"/>
    <property type="evidence" value="ECO:0007669"/>
    <property type="project" value="InterPro"/>
</dbReference>
<feature type="coiled-coil region" evidence="9">
    <location>
        <begin position="852"/>
        <end position="942"/>
    </location>
</feature>
<evidence type="ECO:0000256" key="4">
    <source>
        <dbReference type="ARBA" id="ARBA00022776"/>
    </source>
</evidence>
<comment type="subcellular location">
    <subcellularLocation>
        <location evidence="1 8">Nucleus</location>
    </subcellularLocation>
</comment>
<evidence type="ECO:0000313" key="12">
    <source>
        <dbReference type="EMBL" id="CAI6309035.1"/>
    </source>
</evidence>
<evidence type="ECO:0000259" key="11">
    <source>
        <dbReference type="SMART" id="SM00968"/>
    </source>
</evidence>
<dbReference type="InterPro" id="IPR027417">
    <property type="entry name" value="P-loop_NTPase"/>
</dbReference>
<dbReference type="InterPro" id="IPR024704">
    <property type="entry name" value="SMC"/>
</dbReference>
<feature type="region of interest" description="Disordered" evidence="10">
    <location>
        <begin position="1058"/>
        <end position="1081"/>
    </location>
</feature>
<dbReference type="OrthoDB" id="431497at2759"/>
<evidence type="ECO:0000256" key="1">
    <source>
        <dbReference type="ARBA" id="ARBA00004123"/>
    </source>
</evidence>
<dbReference type="InterPro" id="IPR003395">
    <property type="entry name" value="RecF/RecN/SMC_N"/>
</dbReference>
<evidence type="ECO:0000256" key="10">
    <source>
        <dbReference type="SAM" id="MobiDB-lite"/>
    </source>
</evidence>
<dbReference type="SUPFAM" id="SSF52540">
    <property type="entry name" value="P-loop containing nucleoside triphosphate hydrolases"/>
    <property type="match status" value="1"/>
</dbReference>
<dbReference type="Pfam" id="PF02463">
    <property type="entry name" value="SMC_N"/>
    <property type="match status" value="1"/>
</dbReference>
<dbReference type="GO" id="GO:0005524">
    <property type="term" value="F:ATP binding"/>
    <property type="evidence" value="ECO:0007669"/>
    <property type="project" value="InterPro"/>
</dbReference>
<protein>
    <recommendedName>
        <fullName evidence="8">Structural maintenance of chromosomes protein</fullName>
    </recommendedName>
</protein>
<keyword evidence="13" id="KW-1185">Reference proteome</keyword>
<evidence type="ECO:0000256" key="2">
    <source>
        <dbReference type="ARBA" id="ARBA00005917"/>
    </source>
</evidence>
<evidence type="ECO:0000313" key="13">
    <source>
        <dbReference type="Proteomes" id="UP001152607"/>
    </source>
</evidence>